<dbReference type="EMBL" id="HACA01016923">
    <property type="protein sequence ID" value="CDW34284.1"/>
    <property type="molecule type" value="Transcribed_RNA"/>
</dbReference>
<dbReference type="Gene3D" id="3.40.50.300">
    <property type="entry name" value="P-loop containing nucleotide triphosphate hydrolases"/>
    <property type="match status" value="2"/>
</dbReference>
<dbReference type="SUPFAM" id="SSF52540">
    <property type="entry name" value="P-loop containing nucleoside triphosphate hydrolases"/>
    <property type="match status" value="1"/>
</dbReference>
<keyword evidence="5" id="KW-0378">Hydrolase</keyword>
<organism evidence="5">
    <name type="scientific">Lepeophtheirus salmonis</name>
    <name type="common">Salmon louse</name>
    <name type="synonym">Caligus salmonis</name>
    <dbReference type="NCBI Taxonomy" id="72036"/>
    <lineage>
        <taxon>Eukaryota</taxon>
        <taxon>Metazoa</taxon>
        <taxon>Ecdysozoa</taxon>
        <taxon>Arthropoda</taxon>
        <taxon>Crustacea</taxon>
        <taxon>Multicrustacea</taxon>
        <taxon>Hexanauplia</taxon>
        <taxon>Copepoda</taxon>
        <taxon>Siphonostomatoida</taxon>
        <taxon>Caligidae</taxon>
        <taxon>Lepeophtheirus</taxon>
    </lineage>
</organism>
<dbReference type="CDD" id="cd18809">
    <property type="entry name" value="SF1_C_RecD"/>
    <property type="match status" value="1"/>
</dbReference>
<protein>
    <submittedName>
        <fullName evidence="5">Helicase (DNA) B [Pseudopodoces humilis]</fullName>
    </submittedName>
</protein>
<dbReference type="GO" id="GO:0003678">
    <property type="term" value="F:DNA helicase activity"/>
    <property type="evidence" value="ECO:0007669"/>
    <property type="project" value="UniProtKB-ARBA"/>
</dbReference>
<keyword evidence="2" id="KW-0067">ATP-binding</keyword>
<name>A0A0K2U7N6_LEPSM</name>
<feature type="domain" description="DNA helicase B winged helix" evidence="4">
    <location>
        <begin position="235"/>
        <end position="337"/>
    </location>
</feature>
<dbReference type="InterPro" id="IPR027417">
    <property type="entry name" value="P-loop_NTPase"/>
</dbReference>
<keyword evidence="5" id="KW-0347">Helicase</keyword>
<dbReference type="GO" id="GO:0005524">
    <property type="term" value="F:ATP binding"/>
    <property type="evidence" value="ECO:0007669"/>
    <property type="project" value="UniProtKB-KW"/>
</dbReference>
<accession>A0A0K2U7N6</accession>
<evidence type="ECO:0000256" key="2">
    <source>
        <dbReference type="ARBA" id="ARBA00022840"/>
    </source>
</evidence>
<dbReference type="Gene3D" id="2.30.30.940">
    <property type="match status" value="1"/>
</dbReference>
<proteinExistence type="predicted"/>
<evidence type="ECO:0000259" key="3">
    <source>
        <dbReference type="Pfam" id="PF13538"/>
    </source>
</evidence>
<dbReference type="PANTHER" id="PTHR43788:SF6">
    <property type="entry name" value="DNA HELICASE B"/>
    <property type="match status" value="1"/>
</dbReference>
<dbReference type="PANTHER" id="PTHR43788">
    <property type="entry name" value="DNA2/NAM7 HELICASE FAMILY MEMBER"/>
    <property type="match status" value="1"/>
</dbReference>
<sequence>MKSSNFNRVQVWVEFVESRTLTVDEFMDLEDSGELDDEEEDFNSYGPNSVPSIRPQYRRVSFNIKTDRVSTISIVSKAFVWTYSWMKCLISVFKSRGDIAWSIRRGFFEPIRYELNNSLGLTSISKFLSCVDDVSSNAKSFEDHLRRKYGSDIRLSRFWDLLDDWPDKRAIEMKEQYLKSPAGKFLLLAQDKPNLFVYGALLFRNKFLSLLSKNDNEEEDSPADVSSQEKLLSDLEYIFSQSYWSLGFNDVLYKYTGRSGLEVRLKSLKMTNFYDKLEPIHQHALEIYDGFKSKCYQDGHTYLTRRNLELFSKGFNNDLDDILKFLKKHNVISIDETLQIYQLSRFKQAEMKIIAIFKSLLLKPYWTIDFNEKQFKDLTPDKEQRKATKMIAHNPITVISGRGGTGKTEIVTTVLSSLNEIAQTDEDESKSDDDEIDQTSVLYVAPTGKAASVIRHRIKSKAYTIHQIIASHKKFLENRMKAESGPWKYATIKVIVVDECSMVGMCLFSHILNILYKDAELKKVILLGDVLQLPSIDPGSLMSDIYQAFKSRSYSIELVTNHRSEGSLIFNNAKRISKKIMPVFHDDDGFHLIEPIWDEKGLSKRCGTLKKLLKQDIVAEDVNPSKINAYLQLLVDKSIELKVDCQNKSQIITFTRKECELLNKLCCKIYNDHYIFSYYNGRKLKTLVQNDKIICTKNKDVPLLTIHNNVIVKRKEDRLMNGSVFIIDSLKSYKGLSREEKEGENVTESESSSALSYELDNLQGEKIYVEKKIFDKLCKPCHAWALTIHKFQGSETDTIVYSVSNSRNENWQHVYTAITRGKKKVLSLV</sequence>
<dbReference type="Pfam" id="PF25894">
    <property type="entry name" value="WHD_HELB"/>
    <property type="match status" value="1"/>
</dbReference>
<dbReference type="Pfam" id="PF13245">
    <property type="entry name" value="AAA_19"/>
    <property type="match status" value="1"/>
</dbReference>
<dbReference type="Pfam" id="PF13538">
    <property type="entry name" value="UvrD_C_2"/>
    <property type="match status" value="1"/>
</dbReference>
<gene>
    <name evidence="5" type="primary">HELB</name>
</gene>
<dbReference type="InterPro" id="IPR027785">
    <property type="entry name" value="UvrD-like_helicase_C"/>
</dbReference>
<dbReference type="CDD" id="cd17933">
    <property type="entry name" value="DEXSc_RecD-like"/>
    <property type="match status" value="1"/>
</dbReference>
<evidence type="ECO:0000313" key="5">
    <source>
        <dbReference type="EMBL" id="CDW34284.1"/>
    </source>
</evidence>
<dbReference type="AlphaFoldDB" id="A0A0K2U7N6"/>
<dbReference type="InterPro" id="IPR050534">
    <property type="entry name" value="Coronavir_polyprotein_1ab"/>
</dbReference>
<evidence type="ECO:0000259" key="4">
    <source>
        <dbReference type="Pfam" id="PF25894"/>
    </source>
</evidence>
<feature type="domain" description="UvrD-like helicase C-terminal" evidence="3">
    <location>
        <begin position="782"/>
        <end position="825"/>
    </location>
</feature>
<dbReference type="InterPro" id="IPR058839">
    <property type="entry name" value="WHD_HELB"/>
</dbReference>
<reference evidence="5" key="1">
    <citation type="submission" date="2014-05" db="EMBL/GenBank/DDBJ databases">
        <authorList>
            <person name="Chronopoulou M."/>
        </authorList>
    </citation>
    <scope>NUCLEOTIDE SEQUENCE</scope>
    <source>
        <tissue evidence="5">Whole organism</tissue>
    </source>
</reference>
<dbReference type="OrthoDB" id="2248014at2759"/>
<keyword evidence="1" id="KW-0547">Nucleotide-binding</keyword>
<evidence type="ECO:0000256" key="1">
    <source>
        <dbReference type="ARBA" id="ARBA00022741"/>
    </source>
</evidence>